<dbReference type="PROSITE" id="PS51257">
    <property type="entry name" value="PROKAR_LIPOPROTEIN"/>
    <property type="match status" value="1"/>
</dbReference>
<sequence>MRRVRVLVPALALGLLAGCGDDAGGDVGDVGDEPAPPSSSAPATSAAPADLGATLDADVRVDGSLVRIRYTLTNGGDEPLPVVDAVGTDAATIDPTEVYVVGADDGVLQLSQRLFARPADDDNDYAAPFYAGVTEVPPGESLERSLEVGLPAREDKPFPGYYADGEQPAPWPAASVVFCVGALDPALDLLDGRVTHGSDVAQQVLCSDEVDLT</sequence>
<keyword evidence="3" id="KW-1185">Reference proteome</keyword>
<proteinExistence type="predicted"/>
<organism evidence="2 3">
    <name type="scientific">Nocardioides marinquilinus</name>
    <dbReference type="NCBI Taxonomy" id="1210400"/>
    <lineage>
        <taxon>Bacteria</taxon>
        <taxon>Bacillati</taxon>
        <taxon>Actinomycetota</taxon>
        <taxon>Actinomycetes</taxon>
        <taxon>Propionibacteriales</taxon>
        <taxon>Nocardioidaceae</taxon>
        <taxon>Nocardioides</taxon>
    </lineage>
</organism>
<name>A0ABP9PDB6_9ACTN</name>
<evidence type="ECO:0000313" key="3">
    <source>
        <dbReference type="Proteomes" id="UP001500221"/>
    </source>
</evidence>
<accession>A0ABP9PDB6</accession>
<dbReference type="Proteomes" id="UP001500221">
    <property type="component" value="Unassembled WGS sequence"/>
</dbReference>
<evidence type="ECO:0008006" key="4">
    <source>
        <dbReference type="Google" id="ProtNLM"/>
    </source>
</evidence>
<reference evidence="3" key="1">
    <citation type="journal article" date="2019" name="Int. J. Syst. Evol. Microbiol.">
        <title>The Global Catalogue of Microorganisms (GCM) 10K type strain sequencing project: providing services to taxonomists for standard genome sequencing and annotation.</title>
        <authorList>
            <consortium name="The Broad Institute Genomics Platform"/>
            <consortium name="The Broad Institute Genome Sequencing Center for Infectious Disease"/>
            <person name="Wu L."/>
            <person name="Ma J."/>
        </authorList>
    </citation>
    <scope>NUCLEOTIDE SEQUENCE [LARGE SCALE GENOMIC DNA]</scope>
    <source>
        <strain evidence="3">JCM 18459</strain>
    </source>
</reference>
<dbReference type="EMBL" id="BAABKG010000001">
    <property type="protein sequence ID" value="GAA5143113.1"/>
    <property type="molecule type" value="Genomic_DNA"/>
</dbReference>
<protein>
    <recommendedName>
        <fullName evidence="4">Secreted protein</fullName>
    </recommendedName>
</protein>
<gene>
    <name evidence="2" type="ORF">GCM10023340_07820</name>
</gene>
<feature type="region of interest" description="Disordered" evidence="1">
    <location>
        <begin position="25"/>
        <end position="48"/>
    </location>
</feature>
<evidence type="ECO:0000313" key="2">
    <source>
        <dbReference type="EMBL" id="GAA5143113.1"/>
    </source>
</evidence>
<evidence type="ECO:0000256" key="1">
    <source>
        <dbReference type="SAM" id="MobiDB-lite"/>
    </source>
</evidence>
<dbReference type="RefSeq" id="WP_345454721.1">
    <property type="nucleotide sequence ID" value="NZ_BAABKG010000001.1"/>
</dbReference>
<comment type="caution">
    <text evidence="2">The sequence shown here is derived from an EMBL/GenBank/DDBJ whole genome shotgun (WGS) entry which is preliminary data.</text>
</comment>